<evidence type="ECO:0000313" key="1">
    <source>
        <dbReference type="EMBL" id="MQM06568.1"/>
    </source>
</evidence>
<dbReference type="AlphaFoldDB" id="A0A843WIR6"/>
<proteinExistence type="predicted"/>
<keyword evidence="2" id="KW-1185">Reference proteome</keyword>
<dbReference type="EMBL" id="NMUH01003659">
    <property type="protein sequence ID" value="MQM06568.1"/>
    <property type="molecule type" value="Genomic_DNA"/>
</dbReference>
<protein>
    <submittedName>
        <fullName evidence="1">Uncharacterized protein</fullName>
    </submittedName>
</protein>
<organism evidence="1 2">
    <name type="scientific">Colocasia esculenta</name>
    <name type="common">Wild taro</name>
    <name type="synonym">Arum esculentum</name>
    <dbReference type="NCBI Taxonomy" id="4460"/>
    <lineage>
        <taxon>Eukaryota</taxon>
        <taxon>Viridiplantae</taxon>
        <taxon>Streptophyta</taxon>
        <taxon>Embryophyta</taxon>
        <taxon>Tracheophyta</taxon>
        <taxon>Spermatophyta</taxon>
        <taxon>Magnoliopsida</taxon>
        <taxon>Liliopsida</taxon>
        <taxon>Araceae</taxon>
        <taxon>Aroideae</taxon>
        <taxon>Colocasieae</taxon>
        <taxon>Colocasia</taxon>
    </lineage>
</organism>
<name>A0A843WIR6_COLES</name>
<reference evidence="1" key="1">
    <citation type="submission" date="2017-07" db="EMBL/GenBank/DDBJ databases">
        <title>Taro Niue Genome Assembly and Annotation.</title>
        <authorList>
            <person name="Atibalentja N."/>
            <person name="Keating K."/>
            <person name="Fields C.J."/>
        </authorList>
    </citation>
    <scope>NUCLEOTIDE SEQUENCE</scope>
    <source>
        <strain evidence="1">Niue_2</strain>
        <tissue evidence="1">Leaf</tissue>
    </source>
</reference>
<comment type="caution">
    <text evidence="1">The sequence shown here is derived from an EMBL/GenBank/DDBJ whole genome shotgun (WGS) entry which is preliminary data.</text>
</comment>
<gene>
    <name evidence="1" type="ORF">Taro_039393</name>
</gene>
<dbReference type="Proteomes" id="UP000652761">
    <property type="component" value="Unassembled WGS sequence"/>
</dbReference>
<sequence length="43" mass="4701">MEGPRPSCDKERLLGCYVRPVGDTRVPITVGHCYPKSGQNARG</sequence>
<evidence type="ECO:0000313" key="2">
    <source>
        <dbReference type="Proteomes" id="UP000652761"/>
    </source>
</evidence>
<accession>A0A843WIR6</accession>